<accession>A0A225WNZ7</accession>
<dbReference type="PANTHER" id="PTHR40866:SF1">
    <property type="entry name" value="BED-TYPE DOMAIN-CONTAINING PROTEIN"/>
    <property type="match status" value="1"/>
</dbReference>
<dbReference type="AlphaFoldDB" id="A0A225WNZ7"/>
<evidence type="ECO:0000313" key="2">
    <source>
        <dbReference type="Proteomes" id="UP000198211"/>
    </source>
</evidence>
<sequence length="269" mass="30864">MFTKKSREEYLFSICSKSRKSAHTANHRNALCVLVVDDETGNIFRWCEWVVMDRLTQRFVERKTTKKNSSLSSISQKTLKTYLMGVYEAAKARVAEELPASFDIVLDGSTFNDRHFIAIFAVFNDPKMWHGDVADDSSKYYSDTDCYTRRFLLLVFCPLNVVEDLGAQSLFYLIADTLSRINKPWETVHFMVVGNCNVNQYIGNNEGALPMVGCASHRFNLAVSDYMTDYDSPLTKIHALMTKLRTIKGRAILRRVTELSPVLHNDTRW</sequence>
<reference evidence="2" key="1">
    <citation type="submission" date="2017-03" db="EMBL/GenBank/DDBJ databases">
        <title>Phytopthora megakarya and P. palmivora, two closely related causual agents of cacao black pod achieved similar genome size and gene model numbers by different mechanisms.</title>
        <authorList>
            <person name="Ali S."/>
            <person name="Shao J."/>
            <person name="Larry D.J."/>
            <person name="Kronmiller B."/>
            <person name="Shen D."/>
            <person name="Strem M.D."/>
            <person name="Melnick R.L."/>
            <person name="Guiltinan M.J."/>
            <person name="Tyler B.M."/>
            <person name="Meinhardt L.W."/>
            <person name="Bailey B.A."/>
        </authorList>
    </citation>
    <scope>NUCLEOTIDE SEQUENCE [LARGE SCALE GENOMIC DNA]</scope>
    <source>
        <strain evidence="2">zdho120</strain>
    </source>
</reference>
<dbReference type="EMBL" id="NBNE01000464">
    <property type="protein sequence ID" value="OWZ19264.1"/>
    <property type="molecule type" value="Genomic_DNA"/>
</dbReference>
<proteinExistence type="predicted"/>
<protein>
    <submittedName>
        <fullName evidence="1">Uncharacterized protein</fullName>
    </submittedName>
</protein>
<name>A0A225WNZ7_9STRA</name>
<gene>
    <name evidence="1" type="ORF">PHMEG_0006514</name>
</gene>
<comment type="caution">
    <text evidence="1">The sequence shown here is derived from an EMBL/GenBank/DDBJ whole genome shotgun (WGS) entry which is preliminary data.</text>
</comment>
<dbReference type="OrthoDB" id="103965at2759"/>
<keyword evidence="2" id="KW-1185">Reference proteome</keyword>
<dbReference type="Proteomes" id="UP000198211">
    <property type="component" value="Unassembled WGS sequence"/>
</dbReference>
<evidence type="ECO:0000313" key="1">
    <source>
        <dbReference type="EMBL" id="OWZ19264.1"/>
    </source>
</evidence>
<organism evidence="1 2">
    <name type="scientific">Phytophthora megakarya</name>
    <dbReference type="NCBI Taxonomy" id="4795"/>
    <lineage>
        <taxon>Eukaryota</taxon>
        <taxon>Sar</taxon>
        <taxon>Stramenopiles</taxon>
        <taxon>Oomycota</taxon>
        <taxon>Peronosporomycetes</taxon>
        <taxon>Peronosporales</taxon>
        <taxon>Peronosporaceae</taxon>
        <taxon>Phytophthora</taxon>
    </lineage>
</organism>
<dbReference type="PANTHER" id="PTHR40866">
    <property type="entry name" value="BED-TYPE DOMAIN-CONTAINING PROTEIN"/>
    <property type="match status" value="1"/>
</dbReference>